<evidence type="ECO:0000313" key="2">
    <source>
        <dbReference type="EMBL" id="PJE96091.1"/>
    </source>
</evidence>
<proteinExistence type="predicted"/>
<evidence type="ECO:0000256" key="1">
    <source>
        <dbReference type="SAM" id="Phobius"/>
    </source>
</evidence>
<dbReference type="AlphaFoldDB" id="A0A2M8LVV4"/>
<keyword evidence="1" id="KW-0812">Transmembrane</keyword>
<name>A0A2M8LVV4_9ACTN</name>
<keyword evidence="1" id="KW-0472">Membrane</keyword>
<feature type="transmembrane region" description="Helical" evidence="1">
    <location>
        <begin position="38"/>
        <end position="70"/>
    </location>
</feature>
<dbReference type="EMBL" id="PGGW01000060">
    <property type="protein sequence ID" value="PJE96091.1"/>
    <property type="molecule type" value="Genomic_DNA"/>
</dbReference>
<evidence type="ECO:0000313" key="3">
    <source>
        <dbReference type="Proteomes" id="UP000230407"/>
    </source>
</evidence>
<dbReference type="Proteomes" id="UP000230407">
    <property type="component" value="Unassembled WGS sequence"/>
</dbReference>
<keyword evidence="1" id="KW-1133">Transmembrane helix</keyword>
<comment type="caution">
    <text evidence="2">The sequence shown here is derived from an EMBL/GenBank/DDBJ whole genome shotgun (WGS) entry which is preliminary data.</text>
</comment>
<reference evidence="2 3" key="1">
    <citation type="submission" date="2017-11" db="EMBL/GenBank/DDBJ databases">
        <title>Streptomyces carmine sp. nov., a novel actinomycete isolated from Sophora alopecuroides in Xinjiang, China.</title>
        <authorList>
            <person name="Wang Y."/>
            <person name="Luo X."/>
            <person name="Wan C."/>
            <person name="Zhang L."/>
        </authorList>
    </citation>
    <scope>NUCLEOTIDE SEQUENCE [LARGE SCALE GENOMIC DNA]</scope>
    <source>
        <strain evidence="2 3">TRM SA0054</strain>
    </source>
</reference>
<sequence length="86" mass="9198">MYALIVGAWLVYLGPVVWRRFASDPHAVDRTALRHATVIAAVLGAAVGGTVALASTWHGIVAGVAVFAFTRIVIPRYARRKLAEGK</sequence>
<protein>
    <submittedName>
        <fullName evidence="2">Uncharacterized protein</fullName>
    </submittedName>
</protein>
<accession>A0A2M8LVV4</accession>
<organism evidence="2 3">
    <name type="scientific">Streptomyces carminius</name>
    <dbReference type="NCBI Taxonomy" id="2665496"/>
    <lineage>
        <taxon>Bacteria</taxon>
        <taxon>Bacillati</taxon>
        <taxon>Actinomycetota</taxon>
        <taxon>Actinomycetes</taxon>
        <taxon>Kitasatosporales</taxon>
        <taxon>Streptomycetaceae</taxon>
        <taxon>Streptomyces</taxon>
    </lineage>
</organism>
<keyword evidence="3" id="KW-1185">Reference proteome</keyword>
<gene>
    <name evidence="2" type="ORF">CUT44_20080</name>
</gene>